<dbReference type="SUPFAM" id="SSF46894">
    <property type="entry name" value="C-terminal effector domain of the bipartite response regulators"/>
    <property type="match status" value="1"/>
</dbReference>
<comment type="caution">
    <text evidence="3">The sequence shown here is derived from an EMBL/GenBank/DDBJ whole genome shotgun (WGS) entry which is preliminary data.</text>
</comment>
<dbReference type="EMBL" id="BTPE01000020">
    <property type="protein sequence ID" value="GMQ35510.1"/>
    <property type="molecule type" value="Genomic_DNA"/>
</dbReference>
<evidence type="ECO:0000313" key="4">
    <source>
        <dbReference type="Proteomes" id="UP001307705"/>
    </source>
</evidence>
<dbReference type="InterPro" id="IPR016032">
    <property type="entry name" value="Sig_transdc_resp-reg_C-effctor"/>
</dbReference>
<dbReference type="Pfam" id="PF13424">
    <property type="entry name" value="TPR_12"/>
    <property type="match status" value="1"/>
</dbReference>
<dbReference type="InterPro" id="IPR036388">
    <property type="entry name" value="WH-like_DNA-bd_sf"/>
</dbReference>
<dbReference type="InterPro" id="IPR019734">
    <property type="entry name" value="TPR_rpt"/>
</dbReference>
<dbReference type="Proteomes" id="UP001307705">
    <property type="component" value="Unassembled WGS sequence"/>
</dbReference>
<dbReference type="PANTHER" id="PTHR19959:SF119">
    <property type="entry name" value="FUNGAL LIPASE-LIKE DOMAIN-CONTAINING PROTEIN"/>
    <property type="match status" value="1"/>
</dbReference>
<feature type="transmembrane region" description="Helical" evidence="2">
    <location>
        <begin position="329"/>
        <end position="348"/>
    </location>
</feature>
<protein>
    <recommendedName>
        <fullName evidence="5">Tetratricopeptide repeat protein</fullName>
    </recommendedName>
</protein>
<accession>A0ABQ6Q5Q5</accession>
<dbReference type="RefSeq" id="WP_338230336.1">
    <property type="nucleotide sequence ID" value="NZ_BTPE01000020.1"/>
</dbReference>
<organism evidence="3 4">
    <name type="scientific">Algoriphagus taiwanensis</name>
    <dbReference type="NCBI Taxonomy" id="1445656"/>
    <lineage>
        <taxon>Bacteria</taxon>
        <taxon>Pseudomonadati</taxon>
        <taxon>Bacteroidota</taxon>
        <taxon>Cytophagia</taxon>
        <taxon>Cytophagales</taxon>
        <taxon>Cyclobacteriaceae</taxon>
        <taxon>Algoriphagus</taxon>
    </lineage>
</organism>
<evidence type="ECO:0000313" key="3">
    <source>
        <dbReference type="EMBL" id="GMQ35510.1"/>
    </source>
</evidence>
<dbReference type="SMART" id="SM00028">
    <property type="entry name" value="TPR"/>
    <property type="match status" value="6"/>
</dbReference>
<reference evidence="3 4" key="1">
    <citation type="submission" date="2023-08" db="EMBL/GenBank/DDBJ databases">
        <title>Draft genome sequence of Algoriphagus taiwanensis.</title>
        <authorList>
            <person name="Takatani N."/>
            <person name="Hosokawa M."/>
            <person name="Sawabe T."/>
        </authorList>
    </citation>
    <scope>NUCLEOTIDE SEQUENCE [LARGE SCALE GENOMIC DNA]</scope>
    <source>
        <strain evidence="3 4">JCM 19755</strain>
    </source>
</reference>
<proteinExistence type="predicted"/>
<evidence type="ECO:0008006" key="5">
    <source>
        <dbReference type="Google" id="ProtNLM"/>
    </source>
</evidence>
<keyword evidence="1" id="KW-0802">TPR repeat</keyword>
<evidence type="ECO:0000256" key="1">
    <source>
        <dbReference type="PROSITE-ProRule" id="PRU00339"/>
    </source>
</evidence>
<dbReference type="InterPro" id="IPR011990">
    <property type="entry name" value="TPR-like_helical_dom_sf"/>
</dbReference>
<keyword evidence="4" id="KW-1185">Reference proteome</keyword>
<dbReference type="Gene3D" id="1.10.10.10">
    <property type="entry name" value="Winged helix-like DNA-binding domain superfamily/Winged helix DNA-binding domain"/>
    <property type="match status" value="1"/>
</dbReference>
<dbReference type="SUPFAM" id="SSF48452">
    <property type="entry name" value="TPR-like"/>
    <property type="match status" value="2"/>
</dbReference>
<keyword evidence="2" id="KW-0472">Membrane</keyword>
<sequence>MKIFLFLFLLQFFPQKEVFQAFDFEKWEKRSSQNPVESFTGLSQLLDSIPQNSSLERGLIQVLRGKILLEMGLFQEAQAMLYEAEDLLEESSCTSCLAKNHNYLGELYYRTKGIDSSLDRHYLALEVFREEGNPEEMAKTMALIGARLEKKKEYEEAISFQLEAFKLSQSPELSLISVFILENLGSIYEDLEQYDSAGYYFEKALQTALSVQDSTHLPGIYNNLGDVHRKTGRYQEAKKYSELALRISQNQSNIYQQKSAWVDISKAFQGLNQSDSAYFSLEKARKLDEEIFSVETARQFSFHEAQYRLKEQKNQIDQLNQLSLVDSKIKGLMAGLLVLAFSLGLVIFNRQKLKIKAGNELLLQQNKLLAVKERLILSEKENINLLEARMSMEVESQAKALAAQTAHLLEKNQILEEIRKKLKQILETEPKEQKKKVRNLIKQIDYNFTQDADWEDFKESFEKVHQDFFKSLSKKGVELTPSEIKLASLIRMNLNSKEMASTLGISLESLRISRYRLRKKLGLGKGENLQQYIHCL</sequence>
<evidence type="ECO:0000256" key="2">
    <source>
        <dbReference type="SAM" id="Phobius"/>
    </source>
</evidence>
<dbReference type="PROSITE" id="PS50005">
    <property type="entry name" value="TPR"/>
    <property type="match status" value="1"/>
</dbReference>
<keyword evidence="2" id="KW-1133">Transmembrane helix</keyword>
<gene>
    <name evidence="3" type="ORF">Ataiwa_37830</name>
</gene>
<feature type="repeat" description="TPR" evidence="1">
    <location>
        <begin position="218"/>
        <end position="251"/>
    </location>
</feature>
<dbReference type="PANTHER" id="PTHR19959">
    <property type="entry name" value="KINESIN LIGHT CHAIN"/>
    <property type="match status" value="1"/>
</dbReference>
<name>A0ABQ6Q5Q5_9BACT</name>
<keyword evidence="2" id="KW-0812">Transmembrane</keyword>
<dbReference type="Gene3D" id="1.25.40.10">
    <property type="entry name" value="Tetratricopeptide repeat domain"/>
    <property type="match status" value="2"/>
</dbReference>